<feature type="domain" description="Bet v I/Major latex protein" evidence="3">
    <location>
        <begin position="194"/>
        <end position="310"/>
    </location>
</feature>
<protein>
    <recommendedName>
        <fullName evidence="3">Bet v I/Major latex protein domain-containing protein</fullName>
    </recommendedName>
</protein>
<reference evidence="4 5" key="1">
    <citation type="journal article" date="2018" name="Science">
        <title>The opium poppy genome and morphinan production.</title>
        <authorList>
            <person name="Guo L."/>
            <person name="Winzer T."/>
            <person name="Yang X."/>
            <person name="Li Y."/>
            <person name="Ning Z."/>
            <person name="He Z."/>
            <person name="Teodor R."/>
            <person name="Lu Y."/>
            <person name="Bowser T.A."/>
            <person name="Graham I.A."/>
            <person name="Ye K."/>
        </authorList>
    </citation>
    <scope>NUCLEOTIDE SEQUENCE [LARGE SCALE GENOMIC DNA]</scope>
    <source>
        <strain evidence="5">cv. HN1</strain>
        <tissue evidence="4">Leaves</tissue>
    </source>
</reference>
<dbReference type="GO" id="GO:0010427">
    <property type="term" value="F:abscisic acid binding"/>
    <property type="evidence" value="ECO:0007669"/>
    <property type="project" value="TreeGrafter"/>
</dbReference>
<dbReference type="PANTHER" id="PTHR31213">
    <property type="entry name" value="OS08G0374000 PROTEIN-RELATED"/>
    <property type="match status" value="1"/>
</dbReference>
<dbReference type="GO" id="GO:0006952">
    <property type="term" value="P:defense response"/>
    <property type="evidence" value="ECO:0007669"/>
    <property type="project" value="InterPro"/>
</dbReference>
<dbReference type="InterPro" id="IPR050279">
    <property type="entry name" value="Plant_def-hormone_signal"/>
</dbReference>
<dbReference type="CDD" id="cd07816">
    <property type="entry name" value="Bet_v1-like"/>
    <property type="match status" value="1"/>
</dbReference>
<dbReference type="InterPro" id="IPR023393">
    <property type="entry name" value="START-like_dom_sf"/>
</dbReference>
<name>A0A4Y7IKP9_PAPSO</name>
<dbReference type="EMBL" id="CM010715">
    <property type="protein sequence ID" value="RZC48018.1"/>
    <property type="molecule type" value="Genomic_DNA"/>
</dbReference>
<dbReference type="InterPro" id="IPR000916">
    <property type="entry name" value="Bet_v_I/MLP"/>
</dbReference>
<proteinExistence type="inferred from homology"/>
<keyword evidence="2" id="KW-0017">Alkaloid metabolism</keyword>
<dbReference type="OMA" id="HIVMAQG"/>
<dbReference type="Proteomes" id="UP000316621">
    <property type="component" value="Chromosome 1"/>
</dbReference>
<evidence type="ECO:0000256" key="1">
    <source>
        <dbReference type="ARBA" id="ARBA00009744"/>
    </source>
</evidence>
<dbReference type="SUPFAM" id="SSF55961">
    <property type="entry name" value="Bet v1-like"/>
    <property type="match status" value="2"/>
</dbReference>
<evidence type="ECO:0000259" key="3">
    <source>
        <dbReference type="Pfam" id="PF00407"/>
    </source>
</evidence>
<feature type="domain" description="Bet v I/Major latex protein" evidence="3">
    <location>
        <begin position="29"/>
        <end position="155"/>
    </location>
</feature>
<gene>
    <name evidence="4" type="ORF">C5167_040970</name>
</gene>
<dbReference type="GO" id="GO:0005737">
    <property type="term" value="C:cytoplasm"/>
    <property type="evidence" value="ECO:0007669"/>
    <property type="project" value="TreeGrafter"/>
</dbReference>
<dbReference type="GO" id="GO:0005634">
    <property type="term" value="C:nucleus"/>
    <property type="evidence" value="ECO:0007669"/>
    <property type="project" value="TreeGrafter"/>
</dbReference>
<dbReference type="PANTHER" id="PTHR31213:SF19">
    <property type="entry name" value="BET V I_MAJOR LATEX PROTEIN DOMAIN-CONTAINING PROTEIN"/>
    <property type="match status" value="1"/>
</dbReference>
<dbReference type="Pfam" id="PF00407">
    <property type="entry name" value="Bet_v_1"/>
    <property type="match status" value="2"/>
</dbReference>
<dbReference type="GO" id="GO:0038023">
    <property type="term" value="F:signaling receptor activity"/>
    <property type="evidence" value="ECO:0007669"/>
    <property type="project" value="TreeGrafter"/>
</dbReference>
<sequence length="316" mass="35762">MRGHVTNEMDVVGASADEIWAVYGSKDLPKLIITLAPGVFEKIDYIEGDGGQGTILHIVMAQGIPEPREWREKFVTVDHCRRVKQLQQIQGGYLDMGFSLYKVTYEILPKDKNSCIIKSTVQIDLDDKNFEANARLITVDAMWGMAKSIVQYVLDNKAKQQSITLHVGHGKVDEIWAVYGSKDLPKLIITLQPGVFEKIDYVEGDGGQGTILHIVMAQGIPGPHEWREKFVTIDNRRRVKQLQQIQNGYLDLGFSLYKVTYEILPKDKNSCIFRSTVQIDLDDKNFEANARLITVDSMWGMAKSIVKYVLDNKAKQ</sequence>
<accession>A0A4Y7IKP9</accession>
<evidence type="ECO:0000256" key="2">
    <source>
        <dbReference type="ARBA" id="ARBA00022589"/>
    </source>
</evidence>
<dbReference type="AlphaFoldDB" id="A0A4Y7IKP9"/>
<dbReference type="GO" id="GO:0009820">
    <property type="term" value="P:alkaloid metabolic process"/>
    <property type="evidence" value="ECO:0007669"/>
    <property type="project" value="UniProtKB-KW"/>
</dbReference>
<dbReference type="Gramene" id="RZC48018">
    <property type="protein sequence ID" value="RZC48018"/>
    <property type="gene ID" value="C5167_040970"/>
</dbReference>
<comment type="similarity">
    <text evidence="1">Belongs to the BetVI family.</text>
</comment>
<dbReference type="Gene3D" id="3.30.530.20">
    <property type="match status" value="2"/>
</dbReference>
<evidence type="ECO:0000313" key="4">
    <source>
        <dbReference type="EMBL" id="RZC48018.1"/>
    </source>
</evidence>
<dbReference type="GO" id="GO:0009738">
    <property type="term" value="P:abscisic acid-activated signaling pathway"/>
    <property type="evidence" value="ECO:0007669"/>
    <property type="project" value="TreeGrafter"/>
</dbReference>
<dbReference type="GO" id="GO:0004864">
    <property type="term" value="F:protein phosphatase inhibitor activity"/>
    <property type="evidence" value="ECO:0007669"/>
    <property type="project" value="TreeGrafter"/>
</dbReference>
<organism evidence="4 5">
    <name type="scientific">Papaver somniferum</name>
    <name type="common">Opium poppy</name>
    <dbReference type="NCBI Taxonomy" id="3469"/>
    <lineage>
        <taxon>Eukaryota</taxon>
        <taxon>Viridiplantae</taxon>
        <taxon>Streptophyta</taxon>
        <taxon>Embryophyta</taxon>
        <taxon>Tracheophyta</taxon>
        <taxon>Spermatophyta</taxon>
        <taxon>Magnoliopsida</taxon>
        <taxon>Ranunculales</taxon>
        <taxon>Papaveraceae</taxon>
        <taxon>Papaveroideae</taxon>
        <taxon>Papaver</taxon>
    </lineage>
</organism>
<keyword evidence="5" id="KW-1185">Reference proteome</keyword>
<evidence type="ECO:0000313" key="5">
    <source>
        <dbReference type="Proteomes" id="UP000316621"/>
    </source>
</evidence>